<protein>
    <submittedName>
        <fullName evidence="1">Uncharacterized protein</fullName>
    </submittedName>
</protein>
<dbReference type="EMBL" id="JAPQKP010000005">
    <property type="protein sequence ID" value="KAJ5188534.1"/>
    <property type="molecule type" value="Genomic_DNA"/>
</dbReference>
<gene>
    <name evidence="1" type="ORF">N7472_007548</name>
</gene>
<keyword evidence="2" id="KW-1185">Reference proteome</keyword>
<organism evidence="1 2">
    <name type="scientific">Penicillium cf. griseofulvum</name>
    <dbReference type="NCBI Taxonomy" id="2972120"/>
    <lineage>
        <taxon>Eukaryota</taxon>
        <taxon>Fungi</taxon>
        <taxon>Dikarya</taxon>
        <taxon>Ascomycota</taxon>
        <taxon>Pezizomycotina</taxon>
        <taxon>Eurotiomycetes</taxon>
        <taxon>Eurotiomycetidae</taxon>
        <taxon>Eurotiales</taxon>
        <taxon>Aspergillaceae</taxon>
        <taxon>Penicillium</taxon>
    </lineage>
</organism>
<dbReference type="Proteomes" id="UP001150879">
    <property type="component" value="Unassembled WGS sequence"/>
</dbReference>
<reference evidence="1" key="1">
    <citation type="submission" date="2022-11" db="EMBL/GenBank/DDBJ databases">
        <authorList>
            <person name="Petersen C."/>
        </authorList>
    </citation>
    <scope>NUCLEOTIDE SEQUENCE</scope>
    <source>
        <strain evidence="1">IBT 16849</strain>
    </source>
</reference>
<evidence type="ECO:0000313" key="1">
    <source>
        <dbReference type="EMBL" id="KAJ5188534.1"/>
    </source>
</evidence>
<name>A0A9W9J0Q5_9EURO</name>
<dbReference type="AlphaFoldDB" id="A0A9W9J0Q5"/>
<proteinExistence type="predicted"/>
<reference evidence="1" key="2">
    <citation type="journal article" date="2023" name="IMA Fungus">
        <title>Comparative genomic study of the Penicillium genus elucidates a diverse pangenome and 15 lateral gene transfer events.</title>
        <authorList>
            <person name="Petersen C."/>
            <person name="Sorensen T."/>
            <person name="Nielsen M.R."/>
            <person name="Sondergaard T.E."/>
            <person name="Sorensen J.L."/>
            <person name="Fitzpatrick D.A."/>
            <person name="Frisvad J.C."/>
            <person name="Nielsen K.L."/>
        </authorList>
    </citation>
    <scope>NUCLEOTIDE SEQUENCE</scope>
    <source>
        <strain evidence="1">IBT 16849</strain>
    </source>
</reference>
<evidence type="ECO:0000313" key="2">
    <source>
        <dbReference type="Proteomes" id="UP001150879"/>
    </source>
</evidence>
<sequence>MEIASNVVTGVILRALIPAMFPAMVRSHVLHAKLPVKCIVAIPSVRENATSRVHPAQKKSVSRPAPTASAQCHVQPLVIMFHVPSDARSSWIVGISAHQDVEKNVLHLPSAKPAEMRTSKTTKSISSWVKHTKKSTWTKTHAYSLNVGIS</sequence>
<accession>A0A9W9J0Q5</accession>
<comment type="caution">
    <text evidence="1">The sequence shown here is derived from an EMBL/GenBank/DDBJ whole genome shotgun (WGS) entry which is preliminary data.</text>
</comment>